<dbReference type="PANTHER" id="PTHR45947">
    <property type="entry name" value="SULFOQUINOVOSYL TRANSFERASE SQD2"/>
    <property type="match status" value="1"/>
</dbReference>
<dbReference type="AlphaFoldDB" id="A0A060C976"/>
<dbReference type="EMBL" id="KF122009">
    <property type="protein sequence ID" value="AIA89301.1"/>
    <property type="molecule type" value="Genomic_DNA"/>
</dbReference>
<evidence type="ECO:0000259" key="1">
    <source>
        <dbReference type="Pfam" id="PF00534"/>
    </source>
</evidence>
<dbReference type="SUPFAM" id="SSF53756">
    <property type="entry name" value="UDP-Glycosyltransferase/glycogen phosphorylase"/>
    <property type="match status" value="1"/>
</dbReference>
<dbReference type="InterPro" id="IPR050194">
    <property type="entry name" value="Glycosyltransferase_grp1"/>
</dbReference>
<evidence type="ECO:0000313" key="2">
    <source>
        <dbReference type="EMBL" id="AIA89301.1"/>
    </source>
</evidence>
<dbReference type="InterPro" id="IPR001296">
    <property type="entry name" value="Glyco_trans_1"/>
</dbReference>
<dbReference type="GO" id="GO:0016757">
    <property type="term" value="F:glycosyltransferase activity"/>
    <property type="evidence" value="ECO:0007669"/>
    <property type="project" value="InterPro"/>
</dbReference>
<accession>A0A060C976</accession>
<reference evidence="2" key="1">
    <citation type="journal article" date="2013" name="Environ. Microbiol.">
        <title>Seasonally variable intestinal metagenomes of the red palm weevil (Rhynchophorus ferrugineus).</title>
        <authorList>
            <person name="Jia S."/>
            <person name="Zhang X."/>
            <person name="Zhang G."/>
            <person name="Yin A."/>
            <person name="Zhang S."/>
            <person name="Li F."/>
            <person name="Wang L."/>
            <person name="Zhao D."/>
            <person name="Yun Q."/>
            <person name="Tala"/>
            <person name="Wang J."/>
            <person name="Sun G."/>
            <person name="Baabdullah M."/>
            <person name="Yu X."/>
            <person name="Hu S."/>
            <person name="Al-Mssallem I.S."/>
            <person name="Yu J."/>
        </authorList>
    </citation>
    <scope>NUCLEOTIDE SEQUENCE</scope>
</reference>
<dbReference type="PANTHER" id="PTHR45947:SF3">
    <property type="entry name" value="SULFOQUINOVOSYL TRANSFERASE SQD2"/>
    <property type="match status" value="1"/>
</dbReference>
<organism evidence="2">
    <name type="scientific">uncultured Nostoc sp</name>
    <dbReference type="NCBI Taxonomy" id="340711"/>
    <lineage>
        <taxon>Bacteria</taxon>
        <taxon>Bacillati</taxon>
        <taxon>Cyanobacteriota</taxon>
        <taxon>Cyanophyceae</taxon>
        <taxon>Nostocales</taxon>
        <taxon>Nostocaceae</taxon>
        <taxon>Nostoc</taxon>
        <taxon>environmental samples</taxon>
    </lineage>
</organism>
<feature type="domain" description="Glycosyl transferase family 1" evidence="1">
    <location>
        <begin position="1"/>
        <end position="66"/>
    </location>
</feature>
<protein>
    <submittedName>
        <fullName evidence="2">Glycos_transf_1</fullName>
    </submittedName>
</protein>
<dbReference type="Pfam" id="PF00534">
    <property type="entry name" value="Glycos_transf_1"/>
    <property type="match status" value="1"/>
</dbReference>
<proteinExistence type="predicted"/>
<dbReference type="Gene3D" id="3.40.50.2000">
    <property type="entry name" value="Glycogen Phosphorylase B"/>
    <property type="match status" value="1"/>
</dbReference>
<name>A0A060C976_9NOSO</name>
<sequence length="76" mass="7983">MADVFALPSLGEPFGIVYVEAMAAGLPVVAPDDNIRREIIGEAGILCNCKIAKEFANALDRAMNKSGGFASEQAIN</sequence>